<comment type="similarity">
    <text evidence="6">Belongs to the major facilitator superfamily. Allantoate permease family.</text>
</comment>
<feature type="domain" description="Major facilitator superfamily (MFS) profile" evidence="8">
    <location>
        <begin position="41"/>
        <end position="505"/>
    </location>
</feature>
<dbReference type="EMBL" id="WVTB01000066">
    <property type="protein sequence ID" value="KAF3801450.1"/>
    <property type="molecule type" value="Genomic_DNA"/>
</dbReference>
<dbReference type="SUPFAM" id="SSF103473">
    <property type="entry name" value="MFS general substrate transporter"/>
    <property type="match status" value="1"/>
</dbReference>
<feature type="transmembrane region" description="Helical" evidence="7">
    <location>
        <begin position="459"/>
        <end position="482"/>
    </location>
</feature>
<accession>A0A8H4CCD9</accession>
<organism evidence="9 10">
    <name type="scientific">Colletotrichum gloeosporioides</name>
    <name type="common">Anthracnose fungus</name>
    <name type="synonym">Glomerella cingulata</name>
    <dbReference type="NCBI Taxonomy" id="474922"/>
    <lineage>
        <taxon>Eukaryota</taxon>
        <taxon>Fungi</taxon>
        <taxon>Dikarya</taxon>
        <taxon>Ascomycota</taxon>
        <taxon>Pezizomycotina</taxon>
        <taxon>Sordariomycetes</taxon>
        <taxon>Hypocreomycetidae</taxon>
        <taxon>Glomerellales</taxon>
        <taxon>Glomerellaceae</taxon>
        <taxon>Colletotrichum</taxon>
        <taxon>Colletotrichum gloeosporioides species complex</taxon>
    </lineage>
</organism>
<evidence type="ECO:0000256" key="5">
    <source>
        <dbReference type="ARBA" id="ARBA00023136"/>
    </source>
</evidence>
<reference evidence="9" key="2">
    <citation type="submission" date="2020-03" db="EMBL/GenBank/DDBJ databases">
        <authorList>
            <person name="Fu F.-F."/>
            <person name="Chen J."/>
        </authorList>
    </citation>
    <scope>NUCLEOTIDE SEQUENCE</scope>
    <source>
        <strain evidence="9">Lc1</strain>
    </source>
</reference>
<evidence type="ECO:0000256" key="3">
    <source>
        <dbReference type="ARBA" id="ARBA00022692"/>
    </source>
</evidence>
<sequence>MAEAKQELRLADSPGFATPISEQDWTNHEETQARRKIDGSVLPLLYLGLLVFQLDRMNLASALTGGFAKDIGVDQDTINLGNQLMFLGIVILEIPSNMLLQKVGPRKYISAQVMLFGLVATLQIFLRDRKGFLASRMFLGLAEAGYIPGACYTLSTWYKKKELAKRVAVFFFGMFSGNALSPLLASGILKLEGARGLRGWQWLFLIEGVFTIFVGLSLLFLLPGSPDTPDPLLSRGLVRFKGSERAIIQRRLEFDDKEKRHGAQGMHIPPKLVLKTILHWQRWPHFLSSFAVFSTWSPLTTYTPTIIMQVARHVRRRRCANQESCRNLGFNRIQANALAAVGASLALVVVFIVAWISDKTNKRGLSVIGAHSCYLIVLIVARTAHPHVGKWSRWGLWTAVNSFAVGYHPANNSWVQLNCREPGERSISIAMWVMLSISGLMVGTQYYRGNDTPFYQTGLRTQIIMVSIGMGFAILQVIIYTWHNKRVAEGKYKPAKGEVPRIYVP</sequence>
<feature type="transmembrane region" description="Helical" evidence="7">
    <location>
        <begin position="286"/>
        <end position="308"/>
    </location>
</feature>
<evidence type="ECO:0000256" key="7">
    <source>
        <dbReference type="SAM" id="Phobius"/>
    </source>
</evidence>
<feature type="transmembrane region" description="Helical" evidence="7">
    <location>
        <begin position="108"/>
        <end position="126"/>
    </location>
</feature>
<keyword evidence="4 7" id="KW-1133">Transmembrane helix</keyword>
<evidence type="ECO:0000259" key="8">
    <source>
        <dbReference type="PROSITE" id="PS50850"/>
    </source>
</evidence>
<dbReference type="GO" id="GO:0022857">
    <property type="term" value="F:transmembrane transporter activity"/>
    <property type="evidence" value="ECO:0007669"/>
    <property type="project" value="InterPro"/>
</dbReference>
<dbReference type="Proteomes" id="UP000613401">
    <property type="component" value="Unassembled WGS sequence"/>
</dbReference>
<evidence type="ECO:0000256" key="6">
    <source>
        <dbReference type="ARBA" id="ARBA00037968"/>
    </source>
</evidence>
<gene>
    <name evidence="9" type="ORF">GCG54_00014664</name>
</gene>
<dbReference type="InterPro" id="IPR020846">
    <property type="entry name" value="MFS_dom"/>
</dbReference>
<dbReference type="PROSITE" id="PS50850">
    <property type="entry name" value="MFS"/>
    <property type="match status" value="1"/>
</dbReference>
<feature type="transmembrane region" description="Helical" evidence="7">
    <location>
        <begin position="336"/>
        <end position="357"/>
    </location>
</feature>
<evidence type="ECO:0000313" key="10">
    <source>
        <dbReference type="Proteomes" id="UP000613401"/>
    </source>
</evidence>
<dbReference type="FunFam" id="1.20.1250.20:FF:000065">
    <property type="entry name" value="Putative MFS pantothenate transporter"/>
    <property type="match status" value="1"/>
</dbReference>
<dbReference type="InterPro" id="IPR036259">
    <property type="entry name" value="MFS_trans_sf"/>
</dbReference>
<dbReference type="AlphaFoldDB" id="A0A8H4CCD9"/>
<dbReference type="RefSeq" id="XP_045260609.1">
    <property type="nucleotide sequence ID" value="XM_045414487.1"/>
</dbReference>
<name>A0A8H4CCD9_COLGL</name>
<comment type="caution">
    <text evidence="9">The sequence shown here is derived from an EMBL/GenBank/DDBJ whole genome shotgun (WGS) entry which is preliminary data.</text>
</comment>
<dbReference type="GeneID" id="69021773"/>
<keyword evidence="5 7" id="KW-0472">Membrane</keyword>
<comment type="subcellular location">
    <subcellularLocation>
        <location evidence="1">Membrane</location>
        <topology evidence="1">Multi-pass membrane protein</topology>
    </subcellularLocation>
</comment>
<dbReference type="InterPro" id="IPR011701">
    <property type="entry name" value="MFS"/>
</dbReference>
<keyword evidence="2" id="KW-0813">Transport</keyword>
<evidence type="ECO:0000256" key="1">
    <source>
        <dbReference type="ARBA" id="ARBA00004141"/>
    </source>
</evidence>
<feature type="transmembrane region" description="Helical" evidence="7">
    <location>
        <begin position="363"/>
        <end position="384"/>
    </location>
</feature>
<feature type="transmembrane region" description="Helical" evidence="7">
    <location>
        <begin position="138"/>
        <end position="155"/>
    </location>
</feature>
<dbReference type="Pfam" id="PF07690">
    <property type="entry name" value="MFS_1"/>
    <property type="match status" value="1"/>
</dbReference>
<evidence type="ECO:0000256" key="4">
    <source>
        <dbReference type="ARBA" id="ARBA00022989"/>
    </source>
</evidence>
<evidence type="ECO:0000313" key="9">
    <source>
        <dbReference type="EMBL" id="KAF3801450.1"/>
    </source>
</evidence>
<keyword evidence="3 7" id="KW-0812">Transmembrane</keyword>
<protein>
    <submittedName>
        <fullName evidence="9">Putative transporter</fullName>
    </submittedName>
</protein>
<dbReference type="Gene3D" id="1.20.1250.20">
    <property type="entry name" value="MFS general substrate transporter like domains"/>
    <property type="match status" value="2"/>
</dbReference>
<keyword evidence="10" id="KW-1185">Reference proteome</keyword>
<feature type="transmembrane region" description="Helical" evidence="7">
    <location>
        <begin position="167"/>
        <end position="189"/>
    </location>
</feature>
<feature type="transmembrane region" description="Helical" evidence="7">
    <location>
        <begin position="201"/>
        <end position="222"/>
    </location>
</feature>
<dbReference type="GO" id="GO:0016020">
    <property type="term" value="C:membrane"/>
    <property type="evidence" value="ECO:0007669"/>
    <property type="project" value="UniProtKB-SubCell"/>
</dbReference>
<dbReference type="PANTHER" id="PTHR43791">
    <property type="entry name" value="PERMEASE-RELATED"/>
    <property type="match status" value="1"/>
</dbReference>
<evidence type="ECO:0000256" key="2">
    <source>
        <dbReference type="ARBA" id="ARBA00022448"/>
    </source>
</evidence>
<feature type="transmembrane region" description="Helical" evidence="7">
    <location>
        <begin position="429"/>
        <end position="447"/>
    </location>
</feature>
<dbReference type="PANTHER" id="PTHR43791:SF32">
    <property type="entry name" value="MAJOR FACILITATOR SUPERFAMILY (MFS) PROFILE DOMAIN-CONTAINING PROTEIN"/>
    <property type="match status" value="1"/>
</dbReference>
<reference evidence="9" key="1">
    <citation type="journal article" date="2020" name="Phytopathology">
        <title>Genome sequence and comparative analysis of Colletotrichum gloeosporioides isolated from Liriodendron leaves.</title>
        <authorList>
            <person name="Fu F.F."/>
            <person name="Hao Z."/>
            <person name="Wang P."/>
            <person name="Lu Y."/>
            <person name="Xue L.J."/>
            <person name="Wei G."/>
            <person name="Tian Y."/>
            <person name="Baishi H."/>
            <person name="Xu H."/>
            <person name="Shi J."/>
            <person name="Cheng T."/>
            <person name="Wang G."/>
            <person name="Yi Y."/>
            <person name="Chen J."/>
        </authorList>
    </citation>
    <scope>NUCLEOTIDE SEQUENCE</scope>
    <source>
        <strain evidence="9">Lc1</strain>
    </source>
</reference>
<proteinExistence type="inferred from homology"/>